<accession>A0A9D4L298</accession>
<evidence type="ECO:0000313" key="1">
    <source>
        <dbReference type="EMBL" id="KAH3850550.1"/>
    </source>
</evidence>
<comment type="caution">
    <text evidence="1">The sequence shown here is derived from an EMBL/GenBank/DDBJ whole genome shotgun (WGS) entry which is preliminary data.</text>
</comment>
<organism evidence="1 2">
    <name type="scientific">Dreissena polymorpha</name>
    <name type="common">Zebra mussel</name>
    <name type="synonym">Mytilus polymorpha</name>
    <dbReference type="NCBI Taxonomy" id="45954"/>
    <lineage>
        <taxon>Eukaryota</taxon>
        <taxon>Metazoa</taxon>
        <taxon>Spiralia</taxon>
        <taxon>Lophotrochozoa</taxon>
        <taxon>Mollusca</taxon>
        <taxon>Bivalvia</taxon>
        <taxon>Autobranchia</taxon>
        <taxon>Heteroconchia</taxon>
        <taxon>Euheterodonta</taxon>
        <taxon>Imparidentia</taxon>
        <taxon>Neoheterodontei</taxon>
        <taxon>Myida</taxon>
        <taxon>Dreissenoidea</taxon>
        <taxon>Dreissenidae</taxon>
        <taxon>Dreissena</taxon>
    </lineage>
</organism>
<reference evidence="1" key="2">
    <citation type="submission" date="2020-11" db="EMBL/GenBank/DDBJ databases">
        <authorList>
            <person name="McCartney M.A."/>
            <person name="Auch B."/>
            <person name="Kono T."/>
            <person name="Mallez S."/>
            <person name="Becker A."/>
            <person name="Gohl D.M."/>
            <person name="Silverstein K.A.T."/>
            <person name="Koren S."/>
            <person name="Bechman K.B."/>
            <person name="Herman A."/>
            <person name="Abrahante J.E."/>
            <person name="Garbe J."/>
        </authorList>
    </citation>
    <scope>NUCLEOTIDE SEQUENCE</scope>
    <source>
        <strain evidence="1">Duluth1</strain>
        <tissue evidence="1">Whole animal</tissue>
    </source>
</reference>
<protein>
    <submittedName>
        <fullName evidence="1">Uncharacterized protein</fullName>
    </submittedName>
</protein>
<dbReference type="AlphaFoldDB" id="A0A9D4L298"/>
<dbReference type="EMBL" id="JAIWYP010000003">
    <property type="protein sequence ID" value="KAH3850550.1"/>
    <property type="molecule type" value="Genomic_DNA"/>
</dbReference>
<gene>
    <name evidence="1" type="ORF">DPMN_092965</name>
</gene>
<sequence>MFQDTYSHVGRGMLHEDRITFAIQLARIYLKGLQSESTYDQEFHQFLRSQETLLTGRLPAPIQGLTQSQVGSVIIALMRLSLRKRGLIHVGTVSSHFLILLYFSCKGSRFLAKIQFRRKVSSLISLCKLHRLIWEDTLGTCIKPSFLRSRLI</sequence>
<name>A0A9D4L298_DREPO</name>
<proteinExistence type="predicted"/>
<reference evidence="1" key="1">
    <citation type="journal article" date="2019" name="bioRxiv">
        <title>The Genome of the Zebra Mussel, Dreissena polymorpha: A Resource for Invasive Species Research.</title>
        <authorList>
            <person name="McCartney M.A."/>
            <person name="Auch B."/>
            <person name="Kono T."/>
            <person name="Mallez S."/>
            <person name="Zhang Y."/>
            <person name="Obille A."/>
            <person name="Becker A."/>
            <person name="Abrahante J.E."/>
            <person name="Garbe J."/>
            <person name="Badalamenti J.P."/>
            <person name="Herman A."/>
            <person name="Mangelson H."/>
            <person name="Liachko I."/>
            <person name="Sullivan S."/>
            <person name="Sone E.D."/>
            <person name="Koren S."/>
            <person name="Silverstein K.A.T."/>
            <person name="Beckman K.B."/>
            <person name="Gohl D.M."/>
        </authorList>
    </citation>
    <scope>NUCLEOTIDE SEQUENCE</scope>
    <source>
        <strain evidence="1">Duluth1</strain>
        <tissue evidence="1">Whole animal</tissue>
    </source>
</reference>
<dbReference type="Proteomes" id="UP000828390">
    <property type="component" value="Unassembled WGS sequence"/>
</dbReference>
<keyword evidence="2" id="KW-1185">Reference proteome</keyword>
<evidence type="ECO:0000313" key="2">
    <source>
        <dbReference type="Proteomes" id="UP000828390"/>
    </source>
</evidence>